<feature type="transmembrane region" description="Helical" evidence="13">
    <location>
        <begin position="940"/>
        <end position="962"/>
    </location>
</feature>
<dbReference type="Pfam" id="PF00664">
    <property type="entry name" value="ABC_membrane"/>
    <property type="match status" value="1"/>
</dbReference>
<keyword evidence="3" id="KW-0813">Transport</keyword>
<dbReference type="InterPro" id="IPR011527">
    <property type="entry name" value="ABC1_TM_dom"/>
</dbReference>
<dbReference type="PROSITE" id="PS00211">
    <property type="entry name" value="ABC_TRANSPORTER_1"/>
    <property type="match status" value="1"/>
</dbReference>
<evidence type="ECO:0000256" key="13">
    <source>
        <dbReference type="SAM" id="Phobius"/>
    </source>
</evidence>
<feature type="region of interest" description="Disordered" evidence="12">
    <location>
        <begin position="570"/>
        <end position="605"/>
    </location>
</feature>
<evidence type="ECO:0000256" key="4">
    <source>
        <dbReference type="ARBA" id="ARBA00022475"/>
    </source>
</evidence>
<evidence type="ECO:0000256" key="1">
    <source>
        <dbReference type="ARBA" id="ARBA00004651"/>
    </source>
</evidence>
<feature type="domain" description="ABC transporter" evidence="14">
    <location>
        <begin position="620"/>
        <end position="853"/>
    </location>
</feature>
<dbReference type="InterPro" id="IPR044726">
    <property type="entry name" value="ABCC_6TM_D2"/>
</dbReference>
<dbReference type="InterPro" id="IPR003593">
    <property type="entry name" value="AAA+_ATPase"/>
</dbReference>
<keyword evidence="8 13" id="KW-1133">Transmembrane helix</keyword>
<feature type="transmembrane region" description="Helical" evidence="13">
    <location>
        <begin position="376"/>
        <end position="401"/>
    </location>
</feature>
<dbReference type="CDD" id="cd18579">
    <property type="entry name" value="ABC_6TM_ABCC_D1"/>
    <property type="match status" value="1"/>
</dbReference>
<dbReference type="FunFam" id="3.40.50.300:FF:002145">
    <property type="entry name" value="ABC transporter (MsbA subfamily)"/>
    <property type="match status" value="1"/>
</dbReference>
<keyword evidence="5 13" id="KW-0812">Transmembrane</keyword>
<accession>A0AAE0HVF5</accession>
<dbReference type="Pfam" id="PF00005">
    <property type="entry name" value="ABC_tran"/>
    <property type="match status" value="2"/>
</dbReference>
<keyword evidence="7 16" id="KW-0067">ATP-binding</keyword>
<feature type="domain" description="ABC transmembrane type-1" evidence="15">
    <location>
        <begin position="278"/>
        <end position="551"/>
    </location>
</feature>
<dbReference type="CDD" id="cd18580">
    <property type="entry name" value="ABC_6TM_ABCC_D2"/>
    <property type="match status" value="1"/>
</dbReference>
<dbReference type="SUPFAM" id="SSF90123">
    <property type="entry name" value="ABC transporter transmembrane region"/>
    <property type="match status" value="2"/>
</dbReference>
<keyword evidence="10" id="KW-0325">Glycoprotein</keyword>
<dbReference type="GO" id="GO:0005886">
    <property type="term" value="C:plasma membrane"/>
    <property type="evidence" value="ECO:0007669"/>
    <property type="project" value="UniProtKB-SubCell"/>
</dbReference>
<sequence length="1455" mass="160148">MPSESCSFVAENAFGPSVYPCWRQFDFTLLFEESFFQLLPSCIFILAVIPRLIVLLRRPAKVGLGTLYTIKLGALVVFSILELIILIFTCTRDNDSRTTVSIPSAAVSFLASLQLALISHFEHVRSYRPSFLIGLYLVVTLLLRAAMVRTYWFIYLGSSAVASTTLTALLLQVVILGLEHCSKRRWFLDQKRDVSTEEAAGFLARTAFAWLNRLLITGYRRPIQMHDLRIVDGTLASSRISEEFSRILTSKNYGRLGLIGMAFRCLGLYAFVPVIPRLCMMGFVFSQPFLASALISYLGSPESSANTGYGLIGASFLVYGGIAVANGWYQHMCWKLTTKIRGGLTEVINEKMLRLRYEKGVESKVLTLIIGDMQRIVSGIAFLHDLWASVIETSIGTWLLWRQVGPASLTVLAVALVSLLGSILIGKNIGRSQATWLSATERRLEATKSMLSSLKAIKMTSAGERVESDVERLRRLELAASKAYRMLDVATVLVAFATVNLAPVVVFGAYIGTTGENGNYDTARMFSSLILISLLANPLIQVFQVIPMLGTAVGCAKRVEEFLRKEEVNDSRSEMLPDRHERRPSEKASKNAIHHDAVRDQKQKAESHEVFPATVYNPIVSVQTADIGWDERVLLRNVNLEVTRGQHVAIIGPVGSGKTLMLQAILGEVNPRAGNIRLQPGVSVGYCTQTAWLENLSAENNAFRCAPNDSAWRERVIDACALRDLLDSEIPGTTIGSGGAKISGGEKQRLSLARAISSRPDILVLDDIFSAIDRSTKQTMLDRLFGPRGILTQQGTTVIQVVHDRHVAQLADVVVRIDEDGHIMPIQFSTLNEDGEGSSSNSEEEDVTDETCNQQAEDNKEATSSAVTMAEHANPASIRDRDVYIVYFGSMGTVHLAIFIFGCMVFAVTSRFPDIWVQWWTADAAREAPTQTTGYWIGLYAVYGTLPLITICVALSHLMLVVVPRSGLGLHGKLLKSVLSATFVFITGIDTGSIMNRFNQDITLVDFKLPIDLLNTISTGFNVTVQLVLVARAAVYSLAILPVLFAVLWIIQHFYLRTSKRLRQLDLEAKSDLHTKVSEAYQGIVIIRAHRWQRTLLEEFWEKLDRSQEPMYLLFMVQTWLSFVLNMIVAVLAVVVAGIAVAAPSKTSAGALGVAFINMTTLGELLTHVIQSWTSLETSLGAIARIEAFERHTPIEKKVTDPVHVPPEWPKAGALTLDHLSASYHPEHEKPVWSLQDVSLQIRAGEKVAVCGRSGSGKSTFLMSLLALIETPRGAIYLDDIDISRIPADLLRSKYFVISQDNYLQGETIRQVLDPDGNYAGDDGAINAVLSKCAILDKVGECGGLSGSLQEASLSTGETQLFALAKVILQAGAVAGGVVLFDEASSSIDTATEERIMKLIAEKLKGKTIVSVLHRLEAALEYDRILVLEKGRVAHFGTPAEIVEQAELFSYFKNK</sequence>
<proteinExistence type="inferred from homology"/>
<feature type="transmembrane region" description="Helical" evidence="13">
    <location>
        <begin position="35"/>
        <end position="56"/>
    </location>
</feature>
<dbReference type="InterPro" id="IPR027417">
    <property type="entry name" value="P-loop_NTPase"/>
</dbReference>
<evidence type="ECO:0000256" key="6">
    <source>
        <dbReference type="ARBA" id="ARBA00022741"/>
    </source>
</evidence>
<reference evidence="16" key="1">
    <citation type="journal article" date="2023" name="Mol. Phylogenet. Evol.">
        <title>Genome-scale phylogeny and comparative genomics of the fungal order Sordariales.</title>
        <authorList>
            <person name="Hensen N."/>
            <person name="Bonometti L."/>
            <person name="Westerberg I."/>
            <person name="Brannstrom I.O."/>
            <person name="Guillou S."/>
            <person name="Cros-Aarteil S."/>
            <person name="Calhoun S."/>
            <person name="Haridas S."/>
            <person name="Kuo A."/>
            <person name="Mondo S."/>
            <person name="Pangilinan J."/>
            <person name="Riley R."/>
            <person name="LaButti K."/>
            <person name="Andreopoulos B."/>
            <person name="Lipzen A."/>
            <person name="Chen C."/>
            <person name="Yan M."/>
            <person name="Daum C."/>
            <person name="Ng V."/>
            <person name="Clum A."/>
            <person name="Steindorff A."/>
            <person name="Ohm R.A."/>
            <person name="Martin F."/>
            <person name="Silar P."/>
            <person name="Natvig D.O."/>
            <person name="Lalanne C."/>
            <person name="Gautier V."/>
            <person name="Ament-Velasquez S.L."/>
            <person name="Kruys A."/>
            <person name="Hutchinson M.I."/>
            <person name="Powell A.J."/>
            <person name="Barry K."/>
            <person name="Miller A.N."/>
            <person name="Grigoriev I.V."/>
            <person name="Debuchy R."/>
            <person name="Gladieux P."/>
            <person name="Hiltunen Thoren M."/>
            <person name="Johannesson H."/>
        </authorList>
    </citation>
    <scope>NUCLEOTIDE SEQUENCE</scope>
    <source>
        <strain evidence="16">CBS 118394</strain>
    </source>
</reference>
<feature type="transmembrane region" description="Helical" evidence="13">
    <location>
        <begin position="100"/>
        <end position="118"/>
    </location>
</feature>
<dbReference type="InterPro" id="IPR017871">
    <property type="entry name" value="ABC_transporter-like_CS"/>
</dbReference>
<evidence type="ECO:0000256" key="11">
    <source>
        <dbReference type="ARBA" id="ARBA00059074"/>
    </source>
</evidence>
<feature type="transmembrane region" description="Helical" evidence="13">
    <location>
        <begin position="153"/>
        <end position="178"/>
    </location>
</feature>
<dbReference type="GO" id="GO:0005524">
    <property type="term" value="F:ATP binding"/>
    <property type="evidence" value="ECO:0007669"/>
    <property type="project" value="UniProtKB-KW"/>
</dbReference>
<keyword evidence="9 13" id="KW-0472">Membrane</keyword>
<evidence type="ECO:0000256" key="12">
    <source>
        <dbReference type="SAM" id="MobiDB-lite"/>
    </source>
</evidence>
<dbReference type="GO" id="GO:0016887">
    <property type="term" value="F:ATP hydrolysis activity"/>
    <property type="evidence" value="ECO:0007669"/>
    <property type="project" value="InterPro"/>
</dbReference>
<dbReference type="GO" id="GO:0140359">
    <property type="term" value="F:ABC-type transporter activity"/>
    <property type="evidence" value="ECO:0007669"/>
    <property type="project" value="InterPro"/>
</dbReference>
<reference evidence="16" key="2">
    <citation type="submission" date="2023-06" db="EMBL/GenBank/DDBJ databases">
        <authorList>
            <consortium name="Lawrence Berkeley National Laboratory"/>
            <person name="Haridas S."/>
            <person name="Hensen N."/>
            <person name="Bonometti L."/>
            <person name="Westerberg I."/>
            <person name="Brannstrom I.O."/>
            <person name="Guillou S."/>
            <person name="Cros-Aarteil S."/>
            <person name="Calhoun S."/>
            <person name="Kuo A."/>
            <person name="Mondo S."/>
            <person name="Pangilinan J."/>
            <person name="Riley R."/>
            <person name="Labutti K."/>
            <person name="Andreopoulos B."/>
            <person name="Lipzen A."/>
            <person name="Chen C."/>
            <person name="Yanf M."/>
            <person name="Daum C."/>
            <person name="Ng V."/>
            <person name="Clum A."/>
            <person name="Steindorff A."/>
            <person name="Ohm R."/>
            <person name="Martin F."/>
            <person name="Silar P."/>
            <person name="Natvig D."/>
            <person name="Lalanne C."/>
            <person name="Gautier V."/>
            <person name="Ament-Velasquez S.L."/>
            <person name="Kruys A."/>
            <person name="Hutchinson M.I."/>
            <person name="Powell A.J."/>
            <person name="Barry K."/>
            <person name="Miller A.N."/>
            <person name="Grigoriev I.V."/>
            <person name="Debuchy R."/>
            <person name="Gladieux P."/>
            <person name="Thoren M.H."/>
            <person name="Johannesson H."/>
        </authorList>
    </citation>
    <scope>NUCLEOTIDE SEQUENCE</scope>
    <source>
        <strain evidence="16">CBS 118394</strain>
    </source>
</reference>
<dbReference type="PANTHER" id="PTHR24223">
    <property type="entry name" value="ATP-BINDING CASSETTE SUB-FAMILY C"/>
    <property type="match status" value="1"/>
</dbReference>
<keyword evidence="17" id="KW-1185">Reference proteome</keyword>
<feature type="transmembrane region" description="Helical" evidence="13">
    <location>
        <begin position="1033"/>
        <end position="1056"/>
    </location>
</feature>
<dbReference type="PROSITE" id="PS50929">
    <property type="entry name" value="ABC_TM1F"/>
    <property type="match status" value="2"/>
</dbReference>
<feature type="compositionally biased region" description="Polar residues" evidence="12">
    <location>
        <begin position="850"/>
        <end position="865"/>
    </location>
</feature>
<dbReference type="Gene3D" id="1.20.1560.10">
    <property type="entry name" value="ABC transporter type 1, transmembrane domain"/>
    <property type="match status" value="2"/>
</dbReference>
<dbReference type="SMART" id="SM00382">
    <property type="entry name" value="AAA"/>
    <property type="match status" value="2"/>
</dbReference>
<keyword evidence="4" id="KW-1003">Cell membrane</keyword>
<feature type="transmembrane region" description="Helical" evidence="13">
    <location>
        <begin position="884"/>
        <end position="908"/>
    </location>
</feature>
<feature type="domain" description="ABC transporter" evidence="14">
    <location>
        <begin position="1215"/>
        <end position="1455"/>
    </location>
</feature>
<evidence type="ECO:0000259" key="14">
    <source>
        <dbReference type="PROSITE" id="PS50893"/>
    </source>
</evidence>
<keyword evidence="6" id="KW-0547">Nucleotide-binding</keyword>
<feature type="transmembrane region" description="Helical" evidence="13">
    <location>
        <begin position="407"/>
        <end position="426"/>
    </location>
</feature>
<feature type="domain" description="ABC transmembrane type-1" evidence="15">
    <location>
        <begin position="897"/>
        <end position="1178"/>
    </location>
</feature>
<protein>
    <submittedName>
        <fullName evidence="16">ATP-binding cassette transporter</fullName>
    </submittedName>
</protein>
<feature type="transmembrane region" description="Helical" evidence="13">
    <location>
        <begin position="130"/>
        <end position="147"/>
    </location>
</feature>
<name>A0AAE0HVF5_9PEZI</name>
<gene>
    <name evidence="16" type="ORF">B0H66DRAFT_524953</name>
</gene>
<comment type="caution">
    <text evidence="16">The sequence shown here is derived from an EMBL/GenBank/DDBJ whole genome shotgun (WGS) entry which is preliminary data.</text>
</comment>
<feature type="transmembrane region" description="Helical" evidence="13">
    <location>
        <begin position="489"/>
        <end position="511"/>
    </location>
</feature>
<evidence type="ECO:0000256" key="7">
    <source>
        <dbReference type="ARBA" id="ARBA00022840"/>
    </source>
</evidence>
<dbReference type="InterPro" id="IPR044746">
    <property type="entry name" value="ABCC_6TM_D1"/>
</dbReference>
<evidence type="ECO:0000259" key="15">
    <source>
        <dbReference type="PROSITE" id="PS50929"/>
    </source>
</evidence>
<dbReference type="InterPro" id="IPR036640">
    <property type="entry name" value="ABC1_TM_sf"/>
</dbReference>
<comment type="similarity">
    <text evidence="2">Belongs to the ABC transporter superfamily. ABCC family. Conjugate transporter (TC 3.A.1.208) subfamily.</text>
</comment>
<comment type="function">
    <text evidence="11">ABC-type transporter; part of the gene cluster that mediates the biosynthesis of the phomopsins, a group of hexapeptide mycotoxins which infects lupins and causes lupinosis disease in livestock.</text>
</comment>
<dbReference type="PANTHER" id="PTHR24223:SF399">
    <property type="entry name" value="ABC TRANSPORTER ATNG"/>
    <property type="match status" value="1"/>
</dbReference>
<dbReference type="Proteomes" id="UP001283341">
    <property type="component" value="Unassembled WGS sequence"/>
</dbReference>
<feature type="region of interest" description="Disordered" evidence="12">
    <location>
        <begin position="830"/>
        <end position="865"/>
    </location>
</feature>
<evidence type="ECO:0000256" key="10">
    <source>
        <dbReference type="ARBA" id="ARBA00023180"/>
    </source>
</evidence>
<evidence type="ECO:0000256" key="5">
    <source>
        <dbReference type="ARBA" id="ARBA00022692"/>
    </source>
</evidence>
<evidence type="ECO:0000256" key="9">
    <source>
        <dbReference type="ARBA" id="ARBA00023136"/>
    </source>
</evidence>
<feature type="transmembrane region" description="Helical" evidence="13">
    <location>
        <begin position="309"/>
        <end position="329"/>
    </location>
</feature>
<feature type="transmembrane region" description="Helical" evidence="13">
    <location>
        <begin position="68"/>
        <end position="88"/>
    </location>
</feature>
<feature type="transmembrane region" description="Helical" evidence="13">
    <location>
        <begin position="974"/>
        <end position="995"/>
    </location>
</feature>
<organism evidence="16 17">
    <name type="scientific">Apodospora peruviana</name>
    <dbReference type="NCBI Taxonomy" id="516989"/>
    <lineage>
        <taxon>Eukaryota</taxon>
        <taxon>Fungi</taxon>
        <taxon>Dikarya</taxon>
        <taxon>Ascomycota</taxon>
        <taxon>Pezizomycotina</taxon>
        <taxon>Sordariomycetes</taxon>
        <taxon>Sordariomycetidae</taxon>
        <taxon>Sordariales</taxon>
        <taxon>Lasiosphaeriaceae</taxon>
        <taxon>Apodospora</taxon>
    </lineage>
</organism>
<evidence type="ECO:0000313" key="17">
    <source>
        <dbReference type="Proteomes" id="UP001283341"/>
    </source>
</evidence>
<dbReference type="EMBL" id="JAUEDM010000008">
    <property type="protein sequence ID" value="KAK3313259.1"/>
    <property type="molecule type" value="Genomic_DNA"/>
</dbReference>
<feature type="transmembrane region" description="Helical" evidence="13">
    <location>
        <begin position="523"/>
        <end position="540"/>
    </location>
</feature>
<dbReference type="FunFam" id="1.20.1560.10:FF:000066">
    <property type="entry name" value="ABC multidrug transporter (Eurofung)"/>
    <property type="match status" value="1"/>
</dbReference>
<dbReference type="InterPro" id="IPR050173">
    <property type="entry name" value="ABC_transporter_C-like"/>
</dbReference>
<evidence type="ECO:0000256" key="3">
    <source>
        <dbReference type="ARBA" id="ARBA00022448"/>
    </source>
</evidence>
<dbReference type="InterPro" id="IPR003439">
    <property type="entry name" value="ABC_transporter-like_ATP-bd"/>
</dbReference>
<feature type="transmembrane region" description="Helical" evidence="13">
    <location>
        <begin position="1112"/>
        <end position="1143"/>
    </location>
</feature>
<evidence type="ECO:0000256" key="8">
    <source>
        <dbReference type="ARBA" id="ARBA00022989"/>
    </source>
</evidence>
<dbReference type="FunFam" id="1.20.1560.10:FF:000055">
    <property type="entry name" value="ABC multidrug transporter (Eurofung)"/>
    <property type="match status" value="1"/>
</dbReference>
<evidence type="ECO:0000313" key="16">
    <source>
        <dbReference type="EMBL" id="KAK3313259.1"/>
    </source>
</evidence>
<evidence type="ECO:0000256" key="2">
    <source>
        <dbReference type="ARBA" id="ARBA00009726"/>
    </source>
</evidence>
<comment type="subcellular location">
    <subcellularLocation>
        <location evidence="1">Cell membrane</location>
        <topology evidence="1">Multi-pass membrane protein</topology>
    </subcellularLocation>
</comment>
<dbReference type="Gene3D" id="3.40.50.300">
    <property type="entry name" value="P-loop containing nucleotide triphosphate hydrolases"/>
    <property type="match status" value="2"/>
</dbReference>
<dbReference type="PROSITE" id="PS50893">
    <property type="entry name" value="ABC_TRANSPORTER_2"/>
    <property type="match status" value="2"/>
</dbReference>
<dbReference type="SUPFAM" id="SSF52540">
    <property type="entry name" value="P-loop containing nucleoside triphosphate hydrolases"/>
    <property type="match status" value="2"/>
</dbReference>